<dbReference type="AlphaFoldDB" id="A0A9X3ZGE6"/>
<dbReference type="PIRSF" id="PIRSF035865">
    <property type="entry name" value="UCP035865"/>
    <property type="match status" value="1"/>
</dbReference>
<gene>
    <name evidence="1" type="ORF">OQ273_07865</name>
</gene>
<reference evidence="1" key="1">
    <citation type="submission" date="2022-11" db="EMBL/GenBank/DDBJ databases">
        <title>Draft genome sequence of Hoeflea poritis E7-10 and Hoeflea prorocentri PM5-8, separated from scleractinian coral Porites lutea and marine dinoflagellate.</title>
        <authorList>
            <person name="Zhang G."/>
            <person name="Wei Q."/>
            <person name="Cai L."/>
        </authorList>
    </citation>
    <scope>NUCLEOTIDE SEQUENCE</scope>
    <source>
        <strain evidence="1">PM5-8</strain>
    </source>
</reference>
<keyword evidence="2" id="KW-1185">Reference proteome</keyword>
<sequence length="378" mass="40670">MIVQKFLQWSESAGARERARAANALSRAFVLSELSLEETRAAEAAMALLLDDPSPMVRQAMAEVLAASEKAPRSVIHSLAKDQIDIAGIVVCCSPLLGDQELVDLAADGRPGIQSAIAIRHDLRQAVCAALAEVAERPAVADMLDNPTARIAKVTLRRITERFGGHPEIRARLLDRSDLPGDVRHSLILKVGNALAESSFVAGIVGRGRVGRITDEACQAATLQLAGAVDGREIPALVEHLRLDGKLTPAFLMHALCIGNIEFFASAVGSIAGVDDQRVRAILVDGRRNAIQALYASSGLDAMTCEVFATATLLWRDATKQDVAPNALRITEQLIDHYMENGESGPVEELLLLVERMNLEFRRKAAKDYAMAIACEAA</sequence>
<protein>
    <submittedName>
        <fullName evidence="1">DUF2336 domain-containing protein</fullName>
    </submittedName>
</protein>
<comment type="caution">
    <text evidence="1">The sequence shown here is derived from an EMBL/GenBank/DDBJ whole genome shotgun (WGS) entry which is preliminary data.</text>
</comment>
<dbReference type="Proteomes" id="UP001151234">
    <property type="component" value="Unassembled WGS sequence"/>
</dbReference>
<dbReference type="InterPro" id="IPR019285">
    <property type="entry name" value="DUF2336"/>
</dbReference>
<organism evidence="1 2">
    <name type="scientific">Hoeflea prorocentri</name>
    <dbReference type="NCBI Taxonomy" id="1922333"/>
    <lineage>
        <taxon>Bacteria</taxon>
        <taxon>Pseudomonadati</taxon>
        <taxon>Pseudomonadota</taxon>
        <taxon>Alphaproteobacteria</taxon>
        <taxon>Hyphomicrobiales</taxon>
        <taxon>Rhizobiaceae</taxon>
        <taxon>Hoeflea</taxon>
    </lineage>
</organism>
<proteinExistence type="predicted"/>
<dbReference type="EMBL" id="JAPJZI010000001">
    <property type="protein sequence ID" value="MDA5398482.1"/>
    <property type="molecule type" value="Genomic_DNA"/>
</dbReference>
<dbReference type="InterPro" id="IPR014598">
    <property type="entry name" value="UCP035865"/>
</dbReference>
<accession>A0A9X3ZGE6</accession>
<name>A0A9X3ZGE6_9HYPH</name>
<evidence type="ECO:0000313" key="1">
    <source>
        <dbReference type="EMBL" id="MDA5398482.1"/>
    </source>
</evidence>
<dbReference type="Pfam" id="PF10098">
    <property type="entry name" value="DUF2336"/>
    <property type="match status" value="1"/>
</dbReference>
<evidence type="ECO:0000313" key="2">
    <source>
        <dbReference type="Proteomes" id="UP001151234"/>
    </source>
</evidence>
<dbReference type="RefSeq" id="WP_267989898.1">
    <property type="nucleotide sequence ID" value="NZ_JAPJZI010000001.1"/>
</dbReference>